<keyword evidence="3" id="KW-1185">Reference proteome</keyword>
<evidence type="ECO:0000256" key="1">
    <source>
        <dbReference type="SAM" id="SignalP"/>
    </source>
</evidence>
<gene>
    <name evidence="2" type="ORF">C8261_14605</name>
</gene>
<dbReference type="Gene3D" id="3.40.50.2300">
    <property type="match status" value="1"/>
</dbReference>
<keyword evidence="1" id="KW-0732">Signal</keyword>
<reference evidence="2 3" key="1">
    <citation type="submission" date="2018-03" db="EMBL/GenBank/DDBJ databases">
        <authorList>
            <person name="Keele B.F."/>
        </authorList>
    </citation>
    <scope>NUCLEOTIDE SEQUENCE [LARGE SCALE GENOMIC DNA]</scope>
    <source>
        <strain evidence="2 3">D20</strain>
    </source>
</reference>
<evidence type="ECO:0000313" key="2">
    <source>
        <dbReference type="EMBL" id="PTD95447.1"/>
    </source>
</evidence>
<accession>A0A2T4ICE7</accession>
<sequence length="300" mass="31632">MRRLFRLLCLLFVVHAASAAASGIAPVLLVLSEDDGVHAEMATALRHALEGSASTEQLHWKALSATALKDRRVVVSIGGQAAQAVASAAPPVPVLHTLVSRAAFARLPANPRASAIFLDQPVARQIALIRLALPEHRRLALLFSPASEAYSNEIASAARGARLQVSSARLDNEREIFRALQQVLGEPAVLLAIPDPAVYNSYTIQNILLTAYRQRSPLVGFSAAYARAGALLALYSTPGQLAEQAAAAVRSALLGGELPRPAAPQQFEVAVNSNVARSLGLRIDSAAALGNALRSGEEAR</sequence>
<comment type="caution">
    <text evidence="2">The sequence shown here is derived from an EMBL/GenBank/DDBJ whole genome shotgun (WGS) entry which is preliminary data.</text>
</comment>
<dbReference type="AlphaFoldDB" id="A0A2T4ICE7"/>
<dbReference type="RefSeq" id="WP_107494462.1">
    <property type="nucleotide sequence ID" value="NZ_PZKC01000013.1"/>
</dbReference>
<dbReference type="Pfam" id="PF04392">
    <property type="entry name" value="ABC_sub_bind"/>
    <property type="match status" value="1"/>
</dbReference>
<evidence type="ECO:0000313" key="3">
    <source>
        <dbReference type="Proteomes" id="UP000241193"/>
    </source>
</evidence>
<dbReference type="EMBL" id="PZKC01000013">
    <property type="protein sequence ID" value="PTD95447.1"/>
    <property type="molecule type" value="Genomic_DNA"/>
</dbReference>
<reference evidence="2 3" key="2">
    <citation type="submission" date="2018-04" db="EMBL/GenBank/DDBJ databases">
        <title>Thauera lacus sp. nov., isolated from an saline lake in Inner Mongolia, China.</title>
        <authorList>
            <person name="Liang Q.-Y."/>
        </authorList>
    </citation>
    <scope>NUCLEOTIDE SEQUENCE [LARGE SCALE GENOMIC DNA]</scope>
    <source>
        <strain evidence="2 3">D20</strain>
    </source>
</reference>
<proteinExistence type="predicted"/>
<name>A0A2T4ICE7_9RHOO</name>
<feature type="chain" id="PRO_5015784862" description="ABC transporter substrate-binding protein" evidence="1">
    <location>
        <begin position="20"/>
        <end position="300"/>
    </location>
</feature>
<dbReference type="Proteomes" id="UP000241193">
    <property type="component" value="Unassembled WGS sequence"/>
</dbReference>
<dbReference type="PANTHER" id="PTHR35271">
    <property type="entry name" value="ABC TRANSPORTER, SUBSTRATE-BINDING LIPOPROTEIN-RELATED"/>
    <property type="match status" value="1"/>
</dbReference>
<evidence type="ECO:0008006" key="4">
    <source>
        <dbReference type="Google" id="ProtNLM"/>
    </source>
</evidence>
<feature type="signal peptide" evidence="1">
    <location>
        <begin position="1"/>
        <end position="19"/>
    </location>
</feature>
<organism evidence="2 3">
    <name type="scientific">Pseudothauera lacus</name>
    <dbReference type="NCBI Taxonomy" id="2136175"/>
    <lineage>
        <taxon>Bacteria</taxon>
        <taxon>Pseudomonadati</taxon>
        <taxon>Pseudomonadota</taxon>
        <taxon>Betaproteobacteria</taxon>
        <taxon>Rhodocyclales</taxon>
        <taxon>Zoogloeaceae</taxon>
        <taxon>Pseudothauera</taxon>
    </lineage>
</organism>
<protein>
    <recommendedName>
        <fullName evidence="4">ABC transporter substrate-binding protein</fullName>
    </recommendedName>
</protein>
<dbReference type="OrthoDB" id="9178917at2"/>
<dbReference type="InterPro" id="IPR007487">
    <property type="entry name" value="ABC_transpt-TYRBP-like"/>
</dbReference>
<dbReference type="PANTHER" id="PTHR35271:SF1">
    <property type="entry name" value="ABC TRANSPORTER, SUBSTRATE-BINDING LIPOPROTEIN"/>
    <property type="match status" value="1"/>
</dbReference>